<dbReference type="PANTHER" id="PTHR30121:SF6">
    <property type="entry name" value="SLR6007 PROTEIN"/>
    <property type="match status" value="1"/>
</dbReference>
<dbReference type="Pfam" id="PF12696">
    <property type="entry name" value="TraG-D_C"/>
    <property type="match status" value="1"/>
</dbReference>
<organism evidence="2 3">
    <name type="scientific">Candidatus Taylorbacteria bacterium RIFCSPHIGHO2_02_FULL_45_35</name>
    <dbReference type="NCBI Taxonomy" id="1802311"/>
    <lineage>
        <taxon>Bacteria</taxon>
        <taxon>Candidatus Tayloriibacteriota</taxon>
    </lineage>
</organism>
<dbReference type="SUPFAM" id="SSF52540">
    <property type="entry name" value="P-loop containing nucleoside triphosphate hydrolases"/>
    <property type="match status" value="1"/>
</dbReference>
<feature type="domain" description="TraD/TraG TraM recognition site" evidence="1">
    <location>
        <begin position="285"/>
        <end position="354"/>
    </location>
</feature>
<evidence type="ECO:0000313" key="2">
    <source>
        <dbReference type="EMBL" id="OHA27275.1"/>
    </source>
</evidence>
<evidence type="ECO:0000259" key="1">
    <source>
        <dbReference type="Pfam" id="PF12696"/>
    </source>
</evidence>
<name>A0A1G2MTU7_9BACT</name>
<dbReference type="EMBL" id="MHRP01000018">
    <property type="protein sequence ID" value="OHA27275.1"/>
    <property type="molecule type" value="Genomic_DNA"/>
</dbReference>
<dbReference type="CDD" id="cd01127">
    <property type="entry name" value="TrwB_TraG_TraD_VirD4"/>
    <property type="match status" value="1"/>
</dbReference>
<accession>A0A1G2MTU7</accession>
<dbReference type="Gene3D" id="3.40.50.300">
    <property type="entry name" value="P-loop containing nucleotide triphosphate hydrolases"/>
    <property type="match status" value="2"/>
</dbReference>
<protein>
    <recommendedName>
        <fullName evidence="1">TraD/TraG TraM recognition site domain-containing protein</fullName>
    </recommendedName>
</protein>
<dbReference type="PANTHER" id="PTHR30121">
    <property type="entry name" value="UNCHARACTERIZED PROTEIN YJGR-RELATED"/>
    <property type="match status" value="1"/>
</dbReference>
<evidence type="ECO:0000313" key="3">
    <source>
        <dbReference type="Proteomes" id="UP000177943"/>
    </source>
</evidence>
<dbReference type="AlphaFoldDB" id="A0A1G2MTU7"/>
<dbReference type="InterPro" id="IPR027417">
    <property type="entry name" value="P-loop_NTPase"/>
</dbReference>
<proteinExistence type="predicted"/>
<dbReference type="Proteomes" id="UP000177943">
    <property type="component" value="Unassembled WGS sequence"/>
</dbReference>
<dbReference type="InterPro" id="IPR032689">
    <property type="entry name" value="TraG-D_C"/>
</dbReference>
<gene>
    <name evidence="2" type="ORF">A3D56_03790</name>
</gene>
<sequence>MPDKGVFLGTNYDRGGTAKIFMASEDRLRHFYTIGQTGTGKTTLLKNMAVQDIQSGAGVCLIDPHGTDIQDILAAIPKERFPDVIYFDPAYTARPMALNMLEYDRRFPEQKTFVVNELFSIFQKLYGAVPESMGPMFEQYFRNATMLVIEDLESGSTLLDVSRVMSVKSFRELKISKCKNPVVVQFWKEIAEKAGGEGALQNMVPYITSKFDVFLANDIMRPIIAQEHSSFNFRSIMDERKILLVNLSKGRLGDINSNLIGLIIIGKILMAALSRVDSLSPDTPPFYLYVDEFQNITTNSIATILSEARKYKLSLHIAHQFIKQLDEKIKDAVFGNVGSIAAFRVGAEDAEFLEKQFSPVFTAKDIMNLDNHNAYLKLLVHGRPAKPFNIETPPPPSGVFDQVDQLKELSYLKFGRERAEVEAEIAEKYRK</sequence>
<reference evidence="2 3" key="1">
    <citation type="journal article" date="2016" name="Nat. Commun.">
        <title>Thousands of microbial genomes shed light on interconnected biogeochemical processes in an aquifer system.</title>
        <authorList>
            <person name="Anantharaman K."/>
            <person name="Brown C.T."/>
            <person name="Hug L.A."/>
            <person name="Sharon I."/>
            <person name="Castelle C.J."/>
            <person name="Probst A.J."/>
            <person name="Thomas B.C."/>
            <person name="Singh A."/>
            <person name="Wilkins M.J."/>
            <person name="Karaoz U."/>
            <person name="Brodie E.L."/>
            <person name="Williams K.H."/>
            <person name="Hubbard S.S."/>
            <person name="Banfield J.F."/>
        </authorList>
    </citation>
    <scope>NUCLEOTIDE SEQUENCE [LARGE SCALE GENOMIC DNA]</scope>
</reference>
<dbReference type="InterPro" id="IPR051162">
    <property type="entry name" value="T4SS_component"/>
</dbReference>
<comment type="caution">
    <text evidence="2">The sequence shown here is derived from an EMBL/GenBank/DDBJ whole genome shotgun (WGS) entry which is preliminary data.</text>
</comment>